<dbReference type="RefSeq" id="WP_173062052.1">
    <property type="nucleotide sequence ID" value="NZ_AP022853.1"/>
</dbReference>
<name>A0A6F8VBL1_9PROT</name>
<evidence type="ECO:0000256" key="1">
    <source>
        <dbReference type="SAM" id="MobiDB-lite"/>
    </source>
</evidence>
<proteinExistence type="predicted"/>
<feature type="region of interest" description="Disordered" evidence="1">
    <location>
        <begin position="110"/>
        <end position="136"/>
    </location>
</feature>
<dbReference type="AlphaFoldDB" id="A0A6F8VBL1"/>
<dbReference type="KEGG" id="slac:SKTS_12820"/>
<dbReference type="Proteomes" id="UP000502260">
    <property type="component" value="Chromosome"/>
</dbReference>
<gene>
    <name evidence="2" type="ORF">SKTS_12820</name>
</gene>
<accession>A0A6F8VBL1</accession>
<sequence>MDLMDSARDKYSREIIDAEQLWDMEVVDKEGYECPGCGIQVFPASFKRHINKRRPYFTPMDNKHVQPCGVDGLEKLVRKAKHERIGRPDGFPVPFPNKLVLTDTRPVTATTAGPLGAATDPRPSTRPNSARNDSYHGHTVKTIRPICRVFMEYPHDRDHLELGIPGCPGATYSTVFSKLSYFGIRPLSVPTRLFYAALRWNTPSNNEDHIEWQLDAGTWTKGEKRPSQFYRVRIAWASWTEHQRETLRHEIEIAQDEVKGKSDQPEKAWLFFVGTQDADDPGLLVAERYQFVCCRVGEMVWPQR</sequence>
<keyword evidence="3" id="KW-1185">Reference proteome</keyword>
<reference evidence="3" key="1">
    <citation type="submission" date="2020-03" db="EMBL/GenBank/DDBJ databases">
        <title>Complete genome sequence of sulfur-oxidizing bacterium skT11.</title>
        <authorList>
            <person name="Kanda M."/>
            <person name="Kojima H."/>
            <person name="Fukui M."/>
        </authorList>
    </citation>
    <scope>NUCLEOTIDE SEQUENCE [LARGE SCALE GENOMIC DNA]</scope>
    <source>
        <strain evidence="3">skT11</strain>
    </source>
</reference>
<evidence type="ECO:0000313" key="2">
    <source>
        <dbReference type="EMBL" id="BCB26396.1"/>
    </source>
</evidence>
<dbReference type="EMBL" id="AP022853">
    <property type="protein sequence ID" value="BCB26396.1"/>
    <property type="molecule type" value="Genomic_DNA"/>
</dbReference>
<evidence type="ECO:0000313" key="3">
    <source>
        <dbReference type="Proteomes" id="UP000502260"/>
    </source>
</evidence>
<protein>
    <submittedName>
        <fullName evidence="2">Uncharacterized protein</fullName>
    </submittedName>
</protein>
<feature type="compositionally biased region" description="Low complexity" evidence="1">
    <location>
        <begin position="110"/>
        <end position="119"/>
    </location>
</feature>
<organism evidence="2 3">
    <name type="scientific">Sulfurimicrobium lacus</name>
    <dbReference type="NCBI Taxonomy" id="2715678"/>
    <lineage>
        <taxon>Bacteria</taxon>
        <taxon>Pseudomonadati</taxon>
        <taxon>Pseudomonadota</taxon>
        <taxon>Betaproteobacteria</taxon>
        <taxon>Nitrosomonadales</taxon>
        <taxon>Sulfuricellaceae</taxon>
        <taxon>Sulfurimicrobium</taxon>
    </lineage>
</organism>